<dbReference type="Proteomes" id="UP000023541">
    <property type="component" value="Unassembled WGS sequence"/>
</dbReference>
<dbReference type="EMBL" id="AQRA01000003">
    <property type="protein sequence ID" value="EZH74613.1"/>
    <property type="molecule type" value="Genomic_DNA"/>
</dbReference>
<dbReference type="eggNOG" id="COG4886">
    <property type="taxonomic scope" value="Bacteria"/>
</dbReference>
<comment type="caution">
    <text evidence="4">The sequence shown here is derived from an EMBL/GenBank/DDBJ whole genome shotgun (WGS) entry which is preliminary data.</text>
</comment>
<dbReference type="PANTHER" id="PTHR48051:SF1">
    <property type="entry name" value="RAS SUPPRESSOR PROTEIN 1"/>
    <property type="match status" value="1"/>
</dbReference>
<dbReference type="SMART" id="SM00365">
    <property type="entry name" value="LRR_SD22"/>
    <property type="match status" value="4"/>
</dbReference>
<sequence length="511" mass="56120">MAILLLFGCSNDDVTLSNEKQILSFVFKAEDNDALIVDVEGTINHNNGTIILSVPFNTTVASLKPTFTISELASIVPLEGTHDFASPVQYTVTAQDGTTQTYTVTVGEAESQAKILDFKFLVQDNEVLIVDANGMIDEEQKTINIEIPAFTEERELIPQLELSTGATVDLNGAQDYTSDVVYTVTGMDGSTDSYTVHVFETDEKAVLMELFNANPNNTLNWNENLDISNWEGVGLSETNSRVSKLYLSNKGIGNLPESIGKLIGLKTLEVNNGDSGSEKLSVLPNTIGNLVQLERLELYSNNISTIPSQIGDLENLENFYIEENKLTSLPETIGNLTSLKELGLSENEIATLPSSLFGLPALEELYLNGNKITSLPNNIGNLSNLKRLNLNDNRLQNIPESIVNLSNLERLQLENNGFSEVPPVVYQLTSLRHLYLRNLALTSIEADIQNLNALRTLVLEYNNLTTLPIEMASMSGLRLFVRNNPNLTSLPPEICAANIIIFSDGDLCVEE</sequence>
<dbReference type="Pfam" id="PF23598">
    <property type="entry name" value="LRR_14"/>
    <property type="match status" value="2"/>
</dbReference>
<dbReference type="AlphaFoldDB" id="A0A023BY98"/>
<dbReference type="SMART" id="SM00364">
    <property type="entry name" value="LRR_BAC"/>
    <property type="match status" value="7"/>
</dbReference>
<dbReference type="PANTHER" id="PTHR48051">
    <property type="match status" value="1"/>
</dbReference>
<reference evidence="4 5" key="1">
    <citation type="submission" date="2014-04" db="EMBL/GenBank/DDBJ databases">
        <title>Aquimarina sp. 22II-S11-z7 Genome Sequencing.</title>
        <authorList>
            <person name="Lai Q."/>
        </authorList>
    </citation>
    <scope>NUCLEOTIDE SEQUENCE [LARGE SCALE GENOMIC DNA]</scope>
    <source>
        <strain evidence="4 5">22II-S11-z7</strain>
    </source>
</reference>
<evidence type="ECO:0000256" key="2">
    <source>
        <dbReference type="ARBA" id="ARBA00022737"/>
    </source>
</evidence>
<dbReference type="SUPFAM" id="SSF52058">
    <property type="entry name" value="L domain-like"/>
    <property type="match status" value="1"/>
</dbReference>
<dbReference type="Gene3D" id="3.80.10.10">
    <property type="entry name" value="Ribonuclease Inhibitor"/>
    <property type="match status" value="2"/>
</dbReference>
<keyword evidence="1" id="KW-0433">Leucine-rich repeat</keyword>
<keyword evidence="2" id="KW-0677">Repeat</keyword>
<evidence type="ECO:0000259" key="3">
    <source>
        <dbReference type="Pfam" id="PF23598"/>
    </source>
</evidence>
<feature type="domain" description="Disease resistance R13L4/SHOC-2-like LRR" evidence="3">
    <location>
        <begin position="280"/>
        <end position="346"/>
    </location>
</feature>
<dbReference type="InterPro" id="IPR001611">
    <property type="entry name" value="Leu-rich_rpt"/>
</dbReference>
<dbReference type="InterPro" id="IPR055414">
    <property type="entry name" value="LRR_R13L4/SHOC2-like"/>
</dbReference>
<dbReference type="InterPro" id="IPR003591">
    <property type="entry name" value="Leu-rich_rpt_typical-subtyp"/>
</dbReference>
<dbReference type="GO" id="GO:0005737">
    <property type="term" value="C:cytoplasm"/>
    <property type="evidence" value="ECO:0007669"/>
    <property type="project" value="TreeGrafter"/>
</dbReference>
<name>A0A023BY98_9FLAO</name>
<evidence type="ECO:0000256" key="1">
    <source>
        <dbReference type="ARBA" id="ARBA00022614"/>
    </source>
</evidence>
<accession>A0A023BY98</accession>
<dbReference type="STRING" id="1317122.ATO12_12670"/>
<evidence type="ECO:0000313" key="5">
    <source>
        <dbReference type="Proteomes" id="UP000023541"/>
    </source>
</evidence>
<dbReference type="PROSITE" id="PS51450">
    <property type="entry name" value="LRR"/>
    <property type="match status" value="2"/>
</dbReference>
<protein>
    <recommendedName>
        <fullName evidence="3">Disease resistance R13L4/SHOC-2-like LRR domain-containing protein</fullName>
    </recommendedName>
</protein>
<proteinExistence type="predicted"/>
<dbReference type="Gene3D" id="2.60.40.2340">
    <property type="match status" value="2"/>
</dbReference>
<dbReference type="SMART" id="SM00369">
    <property type="entry name" value="LRR_TYP"/>
    <property type="match status" value="7"/>
</dbReference>
<dbReference type="eggNOG" id="COG0075">
    <property type="taxonomic scope" value="Bacteria"/>
</dbReference>
<organism evidence="4 5">
    <name type="scientific">Aquimarina atlantica</name>
    <dbReference type="NCBI Taxonomy" id="1317122"/>
    <lineage>
        <taxon>Bacteria</taxon>
        <taxon>Pseudomonadati</taxon>
        <taxon>Bacteroidota</taxon>
        <taxon>Flavobacteriia</taxon>
        <taxon>Flavobacteriales</taxon>
        <taxon>Flavobacteriaceae</taxon>
        <taxon>Aquimarina</taxon>
    </lineage>
</organism>
<evidence type="ECO:0000313" key="4">
    <source>
        <dbReference type="EMBL" id="EZH74613.1"/>
    </source>
</evidence>
<dbReference type="CDD" id="cd13120">
    <property type="entry name" value="BF2867_like_N"/>
    <property type="match status" value="1"/>
</dbReference>
<dbReference type="InterPro" id="IPR050216">
    <property type="entry name" value="LRR_domain-containing"/>
</dbReference>
<dbReference type="InterPro" id="IPR032675">
    <property type="entry name" value="LRR_dom_sf"/>
</dbReference>
<gene>
    <name evidence="4" type="ORF">ATO12_12670</name>
</gene>
<feature type="domain" description="Disease resistance R13L4/SHOC-2-like LRR" evidence="3">
    <location>
        <begin position="377"/>
        <end position="462"/>
    </location>
</feature>
<keyword evidence="5" id="KW-1185">Reference proteome</keyword>